<dbReference type="AlphaFoldDB" id="A0A2T0AWH2"/>
<dbReference type="OrthoDB" id="9789361at2"/>
<protein>
    <submittedName>
        <fullName evidence="3">RAMP superfamily protein</fullName>
    </submittedName>
</protein>
<accession>A0A2T0AWH2</accession>
<dbReference type="Pfam" id="PF03787">
    <property type="entry name" value="RAMPs"/>
    <property type="match status" value="1"/>
</dbReference>
<keyword evidence="1" id="KW-0051">Antiviral defense</keyword>
<dbReference type="GO" id="GO:0051607">
    <property type="term" value="P:defense response to virus"/>
    <property type="evidence" value="ECO:0007669"/>
    <property type="project" value="UniProtKB-KW"/>
</dbReference>
<evidence type="ECO:0000256" key="1">
    <source>
        <dbReference type="ARBA" id="ARBA00023118"/>
    </source>
</evidence>
<dbReference type="EMBL" id="PVXM01000006">
    <property type="protein sequence ID" value="PRR75068.1"/>
    <property type="molecule type" value="Genomic_DNA"/>
</dbReference>
<proteinExistence type="predicted"/>
<evidence type="ECO:0000313" key="4">
    <source>
        <dbReference type="Proteomes" id="UP000238415"/>
    </source>
</evidence>
<evidence type="ECO:0000259" key="2">
    <source>
        <dbReference type="Pfam" id="PF03787"/>
    </source>
</evidence>
<dbReference type="InterPro" id="IPR005537">
    <property type="entry name" value="RAMP_III_fam"/>
</dbReference>
<dbReference type="RefSeq" id="WP_106004583.1">
    <property type="nucleotide sequence ID" value="NZ_CP136419.1"/>
</dbReference>
<name>A0A2T0AWH2_9FIRM</name>
<dbReference type="PANTHER" id="PTHR36700:SF1">
    <property type="entry name" value="CRISPR SYSTEM CMR SUBUNIT CMR4"/>
    <property type="match status" value="1"/>
</dbReference>
<organism evidence="3 4">
    <name type="scientific">Neomoorella humiferrea</name>
    <dbReference type="NCBI Taxonomy" id="676965"/>
    <lineage>
        <taxon>Bacteria</taxon>
        <taxon>Bacillati</taxon>
        <taxon>Bacillota</taxon>
        <taxon>Clostridia</taxon>
        <taxon>Neomoorellales</taxon>
        <taxon>Neomoorellaceae</taxon>
        <taxon>Neomoorella</taxon>
    </lineage>
</organism>
<dbReference type="Proteomes" id="UP000238415">
    <property type="component" value="Unassembled WGS sequence"/>
</dbReference>
<dbReference type="InterPro" id="IPR013410">
    <property type="entry name" value="CRISPR-assoc_RAMP_Cmr4"/>
</dbReference>
<dbReference type="PANTHER" id="PTHR36700">
    <property type="entry name" value="CRISPR SYSTEM CMR SUBUNIT CMR4"/>
    <property type="match status" value="1"/>
</dbReference>
<dbReference type="NCBIfam" id="TIGR02580">
    <property type="entry name" value="cas_RAMP_Cmr4"/>
    <property type="match status" value="1"/>
</dbReference>
<evidence type="ECO:0000313" key="3">
    <source>
        <dbReference type="EMBL" id="PRR75068.1"/>
    </source>
</evidence>
<feature type="domain" description="CRISPR type III-associated protein" evidence="2">
    <location>
        <begin position="12"/>
        <end position="310"/>
    </location>
</feature>
<gene>
    <name evidence="3" type="ORF">MOHU_05750</name>
</gene>
<reference evidence="3 4" key="1">
    <citation type="submission" date="2018-03" db="EMBL/GenBank/DDBJ databases">
        <title>Genome sequence of Moorella humiferrea DSM 23265.</title>
        <authorList>
            <person name="Poehlein A."/>
            <person name="Daniel R."/>
        </authorList>
    </citation>
    <scope>NUCLEOTIDE SEQUENCE [LARGE SCALE GENOMIC DNA]</scope>
    <source>
        <strain evidence="3 4">DSM 23265</strain>
    </source>
</reference>
<sequence>MFKAARPFFLIVETPLHAGCGSDLGVVDLPIQREKHTGIPKVEASGLKGCLREAFEGLSETPNGSLPEPLVQEFPALKEKSKLKEAINLAFGPEEGELYAGALGFTDARLLLFPVRSMRGVFGWVSCPAVISKFLHELRMAGIKNSLQVPPAYTVPRGCGLMVNSEHLILEEYTLAVKEDTACTCLADWLAGKLFPGSGYDYWFAKMKKDLVILADDDFRDFVNLSTEVITRTKIDPKTGTVQEGALFTEEYLPQESVLYSLALASPVFNTNKGVFARDEERAVLTFWQKGLPEFLQLGGNATIGKGIVRLKVLEED</sequence>
<comment type="caution">
    <text evidence="3">The sequence shown here is derived from an EMBL/GenBank/DDBJ whole genome shotgun (WGS) entry which is preliminary data.</text>
</comment>
<keyword evidence="4" id="KW-1185">Reference proteome</keyword>